<proteinExistence type="predicted"/>
<sequence length="255" mass="27554">MQHMQGWMKAVLCAAACMTQAAVAEVSRPSAFMTQVRVEVGPDGSIVSAQADQGLHEKVRESIERRVSAWTFAPPTEQGRPVSAVTYVQVAACLVSKQDAVSLAIANAGNGPYRPPRVEFQPRSAPPPGLLSATALQLTIDYNVLANGRATFEQVHINSPTDARGARWLEGMAAQWVKAQRFKPEQLNNVPVSTRMQTNITLSGGPTTPRDLDNQRSLELPRQALSRECLQALGDTADQTVVVDSPVKLLSRGES</sequence>
<feature type="chain" id="PRO_5036263467" description="TonB C-terminal domain-containing protein" evidence="1">
    <location>
        <begin position="25"/>
        <end position="255"/>
    </location>
</feature>
<keyword evidence="1" id="KW-0732">Signal</keyword>
<dbReference type="AlphaFoldDB" id="A0A8E4ET20"/>
<protein>
    <recommendedName>
        <fullName evidence="5">TonB C-terminal domain-containing protein</fullName>
    </recommendedName>
</protein>
<name>A0A8E4ET20_9XANT</name>
<reference evidence="3 4" key="1">
    <citation type="submission" date="2020-07" db="EMBL/GenBank/DDBJ databases">
        <authorList>
            <person name="Teixeira M."/>
        </authorList>
    </citation>
    <scope>NUCLEOTIDE SEQUENCE [LARGE SCALE GENOMIC DNA]</scope>
    <source>
        <strain evidence="3">1</strain>
        <strain evidence="2">Xanthomonas sp. CPBF 367</strain>
    </source>
</reference>
<gene>
    <name evidence="3" type="ORF">XSP_002346</name>
</gene>
<dbReference type="EMBL" id="LR861803">
    <property type="protein sequence ID" value="CAD1792576.1"/>
    <property type="molecule type" value="Genomic_DNA"/>
</dbReference>
<dbReference type="Gene3D" id="3.30.1150.10">
    <property type="match status" value="1"/>
</dbReference>
<dbReference type="SUPFAM" id="SSF74653">
    <property type="entry name" value="TolA/TonB C-terminal domain"/>
    <property type="match status" value="1"/>
</dbReference>
<evidence type="ECO:0000313" key="2">
    <source>
        <dbReference type="EMBL" id="CAD0329082.1"/>
    </source>
</evidence>
<dbReference type="Proteomes" id="UP000515493">
    <property type="component" value="Chromosome"/>
</dbReference>
<evidence type="ECO:0000313" key="3">
    <source>
        <dbReference type="EMBL" id="CAD1792576.1"/>
    </source>
</evidence>
<evidence type="ECO:0000313" key="4">
    <source>
        <dbReference type="Proteomes" id="UP000515493"/>
    </source>
</evidence>
<dbReference type="RefSeq" id="WP_147421322.1">
    <property type="nucleotide sequence ID" value="NZ_LR861803.1"/>
</dbReference>
<dbReference type="GeneID" id="79389653"/>
<accession>A0A8E4ET20</accession>
<feature type="signal peptide" evidence="1">
    <location>
        <begin position="1"/>
        <end position="24"/>
    </location>
</feature>
<evidence type="ECO:0008006" key="5">
    <source>
        <dbReference type="Google" id="ProtNLM"/>
    </source>
</evidence>
<dbReference type="EMBL" id="LR824641">
    <property type="protein sequence ID" value="CAD0329082.1"/>
    <property type="molecule type" value="Genomic_DNA"/>
</dbReference>
<organism evidence="3 4">
    <name type="scientific">Xanthomonas euroxanthea</name>
    <dbReference type="NCBI Taxonomy" id="2259622"/>
    <lineage>
        <taxon>Bacteria</taxon>
        <taxon>Pseudomonadati</taxon>
        <taxon>Pseudomonadota</taxon>
        <taxon>Gammaproteobacteria</taxon>
        <taxon>Lysobacterales</taxon>
        <taxon>Lysobacteraceae</taxon>
        <taxon>Xanthomonas</taxon>
    </lineage>
</organism>
<dbReference type="KEGG" id="xeu:XSP_002346"/>
<evidence type="ECO:0000256" key="1">
    <source>
        <dbReference type="SAM" id="SignalP"/>
    </source>
</evidence>